<dbReference type="AlphaFoldDB" id="A0A160P9E6"/>
<organism evidence="3 4">
    <name type="scientific">Methylorubrum populi</name>
    <dbReference type="NCBI Taxonomy" id="223967"/>
    <lineage>
        <taxon>Bacteria</taxon>
        <taxon>Pseudomonadati</taxon>
        <taxon>Pseudomonadota</taxon>
        <taxon>Alphaproteobacteria</taxon>
        <taxon>Hyphomicrobiales</taxon>
        <taxon>Methylobacteriaceae</taxon>
        <taxon>Methylorubrum</taxon>
    </lineage>
</organism>
<keyword evidence="1" id="KW-0378">Hydrolase</keyword>
<dbReference type="InterPro" id="IPR013658">
    <property type="entry name" value="SGL"/>
</dbReference>
<dbReference type="InterPro" id="IPR051262">
    <property type="entry name" value="SMP-30/CGR1_Lactonase"/>
</dbReference>
<dbReference type="GO" id="GO:0016787">
    <property type="term" value="F:hydrolase activity"/>
    <property type="evidence" value="ECO:0007669"/>
    <property type="project" value="UniProtKB-KW"/>
</dbReference>
<dbReference type="OrthoDB" id="241638at2"/>
<dbReference type="PANTHER" id="PTHR47572:SF4">
    <property type="entry name" value="LACTONASE DRP35"/>
    <property type="match status" value="1"/>
</dbReference>
<evidence type="ECO:0000256" key="1">
    <source>
        <dbReference type="ARBA" id="ARBA00022801"/>
    </source>
</evidence>
<dbReference type="RefSeq" id="WP_096483793.1">
    <property type="nucleotide sequence ID" value="NZ_AP014809.1"/>
</dbReference>
<name>A0A160P9E6_9HYPH</name>
<gene>
    <name evidence="3" type="primary">gnl</name>
    <name evidence="3" type="ORF">MPPM_0632</name>
</gene>
<reference evidence="3 4" key="1">
    <citation type="journal article" date="2016" name="Genome Announc.">
        <title>Complete Genome Sequence of Methylobacterium populi P-1M, Isolated from Pink-Pigmented Household Biofilm.</title>
        <authorList>
            <person name="Morohoshi T."/>
            <person name="Ikeda T."/>
        </authorList>
    </citation>
    <scope>NUCLEOTIDE SEQUENCE [LARGE SCALE GENOMIC DNA]</scope>
    <source>
        <strain evidence="3 4">P-1M</strain>
    </source>
</reference>
<dbReference type="SUPFAM" id="SSF63829">
    <property type="entry name" value="Calcium-dependent phosphotriesterase"/>
    <property type="match status" value="1"/>
</dbReference>
<proteinExistence type="predicted"/>
<sequence>MTETSPLPHRGIARRPLLGLGLLGALAPMRAREARASDDLSAVLDPSARVETLYDEGEWCEGPVWAPTLGGLIFSDVRRNRMMLIREGSRAEVFREPSNNANGNVIDGEGRLVTCEHRTSRVVRREADGAITVLAESHDGGRLNSPNDAVVARDGTIWFTDPTYGIDQAEEGTPRPSEQKGRFVFRLAPGSSLAVATDRFVQPNGLAFSPDERILYVSESGRREGAPAEIRAFDVADGRISGERRFASGFEGVPDGLKVDTDGRVYAGTGDGVRIWAADGRPLGHIPTEGPCANIAFGGADGRRLFLCAGRRVLTVETKVRGAAIRT</sequence>
<evidence type="ECO:0000313" key="3">
    <source>
        <dbReference type="EMBL" id="BAU89237.1"/>
    </source>
</evidence>
<feature type="domain" description="SMP-30/Gluconolactonase/LRE-like region" evidence="2">
    <location>
        <begin position="59"/>
        <end position="308"/>
    </location>
</feature>
<dbReference type="Pfam" id="PF08450">
    <property type="entry name" value="SGL"/>
    <property type="match status" value="1"/>
</dbReference>
<dbReference type="PANTHER" id="PTHR47572">
    <property type="entry name" value="LIPOPROTEIN-RELATED"/>
    <property type="match status" value="1"/>
</dbReference>
<dbReference type="Gene3D" id="2.120.10.30">
    <property type="entry name" value="TolB, C-terminal domain"/>
    <property type="match status" value="1"/>
</dbReference>
<evidence type="ECO:0000313" key="4">
    <source>
        <dbReference type="Proteomes" id="UP000218288"/>
    </source>
</evidence>
<evidence type="ECO:0000259" key="2">
    <source>
        <dbReference type="Pfam" id="PF08450"/>
    </source>
</evidence>
<protein>
    <submittedName>
        <fullName evidence="3">Gluconolactonase</fullName>
    </submittedName>
</protein>
<accession>A0A160P9E6</accession>
<dbReference type="Proteomes" id="UP000218288">
    <property type="component" value="Chromosome"/>
</dbReference>
<dbReference type="InterPro" id="IPR011042">
    <property type="entry name" value="6-blade_b-propeller_TolB-like"/>
</dbReference>
<dbReference type="EMBL" id="AP014809">
    <property type="protein sequence ID" value="BAU89237.1"/>
    <property type="molecule type" value="Genomic_DNA"/>
</dbReference>